<dbReference type="Pfam" id="PF14493">
    <property type="entry name" value="HTH_40"/>
    <property type="match status" value="1"/>
</dbReference>
<dbReference type="InterPro" id="IPR029491">
    <property type="entry name" value="Helicase_HTH"/>
</dbReference>
<dbReference type="EMBL" id="MAEI02000001">
    <property type="protein sequence ID" value="MEO1782417.1"/>
    <property type="molecule type" value="Genomic_DNA"/>
</dbReference>
<keyword evidence="3" id="KW-1185">Reference proteome</keyword>
<organism evidence="2 3">
    <name type="scientific">Enterococcus diestrammenae</name>
    <dbReference type="NCBI Taxonomy" id="1155073"/>
    <lineage>
        <taxon>Bacteria</taxon>
        <taxon>Bacillati</taxon>
        <taxon>Bacillota</taxon>
        <taxon>Bacilli</taxon>
        <taxon>Lactobacillales</taxon>
        <taxon>Enterococcaceae</taxon>
        <taxon>Enterococcus</taxon>
    </lineage>
</organism>
<proteinExistence type="predicted"/>
<gene>
    <name evidence="2" type="ORF">BAU18_002011</name>
</gene>
<feature type="domain" description="Helicase Helix-turn-helix" evidence="1">
    <location>
        <begin position="242"/>
        <end position="301"/>
    </location>
</feature>
<accession>A0ABV0F5T0</accession>
<protein>
    <recommendedName>
        <fullName evidence="1">Helicase Helix-turn-helix domain-containing protein</fullName>
    </recommendedName>
</protein>
<dbReference type="RefSeq" id="WP_161869121.1">
    <property type="nucleotide sequence ID" value="NZ_MAEI02000001.1"/>
</dbReference>
<name>A0ABV0F5T0_9ENTE</name>
<evidence type="ECO:0000259" key="1">
    <source>
        <dbReference type="Pfam" id="PF14493"/>
    </source>
</evidence>
<reference evidence="2" key="1">
    <citation type="submission" date="2016-06" db="EMBL/GenBank/DDBJ databases">
        <authorList>
            <person name="Van Tyne D."/>
        </authorList>
    </citation>
    <scope>NUCLEOTIDE SEQUENCE</scope>
    <source>
        <strain evidence="2">JM9A</strain>
    </source>
</reference>
<reference evidence="2" key="2">
    <citation type="submission" date="2024-02" db="EMBL/GenBank/DDBJ databases">
        <title>The Genome Sequence of Enterococcus diestrammenae JM9A.</title>
        <authorList>
            <person name="Earl A."/>
            <person name="Manson A."/>
            <person name="Gilmore M."/>
            <person name="Sanders J."/>
            <person name="Shea T."/>
            <person name="Howe W."/>
            <person name="Livny J."/>
            <person name="Cuomo C."/>
            <person name="Neafsey D."/>
            <person name="Birren B."/>
        </authorList>
    </citation>
    <scope>NUCLEOTIDE SEQUENCE</scope>
    <source>
        <strain evidence="2">JM9A</strain>
    </source>
</reference>
<sequence length="338" mass="39024">MDTFILSFFQQGDKLKASTVYQILIGKRSSSTLLYGYLWDLLPYWSVFPKMKKATFFQLLQEMVAKGWLTEVAPDYFVKTKMAPHLTEAQVEVVAGLQNFKFNKSAPVAWRLLRLLVQTASEYQRSTSFVPLETGPQYTEPVRQLVRSNGTKLRPMLYQELEQIFSQLPETAANGLALSFSGYQVQGLANYQTVAEELADHPWSPLALRSRQHRFFTLALQQPSFLTYQIIQPFIQLDQNHSAMVTKDYFTAGFTFQEVAAVRKLRPGTINDHLIEWAISDASFDYQRFLQPETLALLQQLPDDPRHWRYGSLPQKEAIDFLSFALYQIQRKQVMACY</sequence>
<dbReference type="Proteomes" id="UP001429357">
    <property type="component" value="Unassembled WGS sequence"/>
</dbReference>
<evidence type="ECO:0000313" key="3">
    <source>
        <dbReference type="Proteomes" id="UP001429357"/>
    </source>
</evidence>
<comment type="caution">
    <text evidence="2">The sequence shown here is derived from an EMBL/GenBank/DDBJ whole genome shotgun (WGS) entry which is preliminary data.</text>
</comment>
<evidence type="ECO:0000313" key="2">
    <source>
        <dbReference type="EMBL" id="MEO1782417.1"/>
    </source>
</evidence>